<evidence type="ECO:0000256" key="5">
    <source>
        <dbReference type="ARBA" id="ARBA00023049"/>
    </source>
</evidence>
<keyword evidence="2" id="KW-0479">Metal-binding</keyword>
<evidence type="ECO:0000256" key="1">
    <source>
        <dbReference type="ARBA" id="ARBA00022670"/>
    </source>
</evidence>
<keyword evidence="11" id="KW-1185">Reference proteome</keyword>
<dbReference type="Pfam" id="PF23368">
    <property type="entry name" value="DUF7092"/>
    <property type="match status" value="1"/>
</dbReference>
<dbReference type="Pfam" id="PF01435">
    <property type="entry name" value="Peptidase_M48"/>
    <property type="match status" value="1"/>
</dbReference>
<sequence>MEHRPPVPDEGLNVRYFDGRSNRAQAVRARLTDGWLHIDAAEAPRQIEARRVQWPERTRRGPRIALLPDGGSIQSTDAAAWDAWVRAGGQSESPVVRLQQSWRGVVLSLCLLVALCASGYVWGLPWAARVIADRFPDAAERQIGEAVLAQVGDLMQPSQLAEAQQQAIERAWQQVQRAHTAAQAARGVSVRPARLLIRHSEDIGPNALALPGGILLLTDDMARLLQHDTEVIAGVLAHELGHVQHRHGVRMLVQIGVLGFAASALWGDYSGVLATVPLWLGQAHYSREAEREADAYAATVLRDGGLSPALMIRLFERFALFKRCGDELLQPEPAETEVVCAEPATSEQPQQGRLWGLGFASHPADADRISFFRDAAR</sequence>
<organism evidence="10 11">
    <name type="scientific">Hydrogenophaga electricum</name>
    <dbReference type="NCBI Taxonomy" id="1230953"/>
    <lineage>
        <taxon>Bacteria</taxon>
        <taxon>Pseudomonadati</taxon>
        <taxon>Pseudomonadota</taxon>
        <taxon>Betaproteobacteria</taxon>
        <taxon>Burkholderiales</taxon>
        <taxon>Comamonadaceae</taxon>
        <taxon>Hydrogenophaga</taxon>
    </lineage>
</organism>
<dbReference type="InterPro" id="IPR051156">
    <property type="entry name" value="Mito/Outer_Membr_Metalloprot"/>
</dbReference>
<evidence type="ECO:0000313" key="10">
    <source>
        <dbReference type="EMBL" id="GLS13731.1"/>
    </source>
</evidence>
<gene>
    <name evidence="10" type="ORF">GCM10007935_11610</name>
</gene>
<proteinExistence type="inferred from homology"/>
<dbReference type="PANTHER" id="PTHR22726:SF1">
    <property type="entry name" value="METALLOENDOPEPTIDASE OMA1, MITOCHONDRIAL"/>
    <property type="match status" value="1"/>
</dbReference>
<evidence type="ECO:0000256" key="6">
    <source>
        <dbReference type="RuleBase" id="RU003983"/>
    </source>
</evidence>
<dbReference type="RefSeq" id="WP_234263587.1">
    <property type="nucleotide sequence ID" value="NZ_BSPB01000006.1"/>
</dbReference>
<reference evidence="11" key="1">
    <citation type="journal article" date="2019" name="Int. J. Syst. Evol. Microbiol.">
        <title>The Global Catalogue of Microorganisms (GCM) 10K type strain sequencing project: providing services to taxonomists for standard genome sequencing and annotation.</title>
        <authorList>
            <consortium name="The Broad Institute Genomics Platform"/>
            <consortium name="The Broad Institute Genome Sequencing Center for Infectious Disease"/>
            <person name="Wu L."/>
            <person name="Ma J."/>
        </authorList>
    </citation>
    <scope>NUCLEOTIDE SEQUENCE [LARGE SCALE GENOMIC DNA]</scope>
    <source>
        <strain evidence="11">NBRC 109341</strain>
    </source>
</reference>
<keyword evidence="7" id="KW-0812">Transmembrane</keyword>
<dbReference type="Proteomes" id="UP001156903">
    <property type="component" value="Unassembled WGS sequence"/>
</dbReference>
<dbReference type="EMBL" id="BSPB01000006">
    <property type="protein sequence ID" value="GLS13731.1"/>
    <property type="molecule type" value="Genomic_DNA"/>
</dbReference>
<keyword evidence="4 6" id="KW-0862">Zinc</keyword>
<feature type="domain" description="Peptidase M48" evidence="8">
    <location>
        <begin position="184"/>
        <end position="373"/>
    </location>
</feature>
<evidence type="ECO:0000256" key="2">
    <source>
        <dbReference type="ARBA" id="ARBA00022723"/>
    </source>
</evidence>
<dbReference type="InterPro" id="IPR001915">
    <property type="entry name" value="Peptidase_M48"/>
</dbReference>
<dbReference type="CDD" id="cd07332">
    <property type="entry name" value="M48C_Oma1_like"/>
    <property type="match status" value="1"/>
</dbReference>
<comment type="cofactor">
    <cofactor evidence="6">
        <name>Zn(2+)</name>
        <dbReference type="ChEBI" id="CHEBI:29105"/>
    </cofactor>
    <text evidence="6">Binds 1 zinc ion per subunit.</text>
</comment>
<keyword evidence="1 6" id="KW-0645">Protease</keyword>
<protein>
    <recommendedName>
        <fullName evidence="12">Peptidase M48 domain-containing protein</fullName>
    </recommendedName>
</protein>
<keyword evidence="3 6" id="KW-0378">Hydrolase</keyword>
<feature type="transmembrane region" description="Helical" evidence="7">
    <location>
        <begin position="105"/>
        <end position="128"/>
    </location>
</feature>
<name>A0ABQ6C5U9_9BURK</name>
<keyword evidence="5 6" id="KW-0482">Metalloprotease</keyword>
<keyword evidence="7" id="KW-1133">Transmembrane helix</keyword>
<comment type="similarity">
    <text evidence="6">Belongs to the peptidase M48 family.</text>
</comment>
<evidence type="ECO:0008006" key="12">
    <source>
        <dbReference type="Google" id="ProtNLM"/>
    </source>
</evidence>
<keyword evidence="7" id="KW-0472">Membrane</keyword>
<evidence type="ECO:0000259" key="9">
    <source>
        <dbReference type="Pfam" id="PF23368"/>
    </source>
</evidence>
<evidence type="ECO:0000256" key="3">
    <source>
        <dbReference type="ARBA" id="ARBA00022801"/>
    </source>
</evidence>
<feature type="domain" description="DUF7092" evidence="9">
    <location>
        <begin position="13"/>
        <end position="87"/>
    </location>
</feature>
<dbReference type="Gene3D" id="3.30.2010.10">
    <property type="entry name" value="Metalloproteases ('zincins'), catalytic domain"/>
    <property type="match status" value="1"/>
</dbReference>
<comment type="caution">
    <text evidence="10">The sequence shown here is derived from an EMBL/GenBank/DDBJ whole genome shotgun (WGS) entry which is preliminary data.</text>
</comment>
<evidence type="ECO:0000259" key="8">
    <source>
        <dbReference type="Pfam" id="PF01435"/>
    </source>
</evidence>
<evidence type="ECO:0000256" key="4">
    <source>
        <dbReference type="ARBA" id="ARBA00022833"/>
    </source>
</evidence>
<accession>A0ABQ6C5U9</accession>
<dbReference type="PANTHER" id="PTHR22726">
    <property type="entry name" value="METALLOENDOPEPTIDASE OMA1"/>
    <property type="match status" value="1"/>
</dbReference>
<evidence type="ECO:0000313" key="11">
    <source>
        <dbReference type="Proteomes" id="UP001156903"/>
    </source>
</evidence>
<evidence type="ECO:0000256" key="7">
    <source>
        <dbReference type="SAM" id="Phobius"/>
    </source>
</evidence>
<dbReference type="InterPro" id="IPR055518">
    <property type="entry name" value="DUF7092"/>
</dbReference>